<dbReference type="Proteomes" id="UP000727907">
    <property type="component" value="Unassembled WGS sequence"/>
</dbReference>
<reference evidence="1 2" key="1">
    <citation type="submission" date="2021-06" db="EMBL/GenBank/DDBJ databases">
        <authorList>
            <person name="Lee D.H."/>
        </authorList>
    </citation>
    <scope>NUCLEOTIDE SEQUENCE [LARGE SCALE GENOMIC DNA]</scope>
    <source>
        <strain evidence="1 2">MMS21-HV4-11</strain>
    </source>
</reference>
<name>A0ABS6IQD2_9HYPH</name>
<evidence type="ECO:0000313" key="1">
    <source>
        <dbReference type="EMBL" id="MBU8876553.1"/>
    </source>
</evidence>
<accession>A0ABS6IQD2</accession>
<organism evidence="1 2">
    <name type="scientific">Reyranella humidisoli</name>
    <dbReference type="NCBI Taxonomy" id="2849149"/>
    <lineage>
        <taxon>Bacteria</taxon>
        <taxon>Pseudomonadati</taxon>
        <taxon>Pseudomonadota</taxon>
        <taxon>Alphaproteobacteria</taxon>
        <taxon>Hyphomicrobiales</taxon>
        <taxon>Reyranellaceae</taxon>
        <taxon>Reyranella</taxon>
    </lineage>
</organism>
<dbReference type="EMBL" id="JAHOPB010000002">
    <property type="protein sequence ID" value="MBU8876553.1"/>
    <property type="molecule type" value="Genomic_DNA"/>
</dbReference>
<proteinExistence type="predicted"/>
<evidence type="ECO:0008006" key="3">
    <source>
        <dbReference type="Google" id="ProtNLM"/>
    </source>
</evidence>
<evidence type="ECO:0000313" key="2">
    <source>
        <dbReference type="Proteomes" id="UP000727907"/>
    </source>
</evidence>
<protein>
    <recommendedName>
        <fullName evidence="3">Transcriptional regulator</fullName>
    </recommendedName>
</protein>
<sequence length="97" mass="10570">MSRSLDAPLSPNEEVTLRRVALGISPMKDLAPRDLMRLTSLSLVEIDAGVPRLTEVGRQRYRALPRAGTASDVSSYEAMIAAVGERLRKTTADKTSD</sequence>
<dbReference type="RefSeq" id="WP_216965428.1">
    <property type="nucleotide sequence ID" value="NZ_JAHOPB010000002.1"/>
</dbReference>
<keyword evidence="2" id="KW-1185">Reference proteome</keyword>
<comment type="caution">
    <text evidence="1">The sequence shown here is derived from an EMBL/GenBank/DDBJ whole genome shotgun (WGS) entry which is preliminary data.</text>
</comment>
<gene>
    <name evidence="1" type="ORF">KQ910_22460</name>
</gene>